<keyword evidence="5 10" id="KW-0808">Transferase</keyword>
<keyword evidence="13" id="KW-1185">Reference proteome</keyword>
<sequence length="413" mass="45162">MTPAKLPLRAYMLATRALHPLAPLLLRRRLKRGKEMPGRWREKLGHATLPRPHGTLIWLHAVGLGETLALRGLVDQMAQLSPDEHFLITSGTRASAEVLERNMPNRTLHQFLPIDTPGYARRFLDHWQPDLAIWAEQEVWPGLVFQTDQRGIPLAMVNARLDEAAFTARSKARGVYSDILGRFALLSAQDAASAVHLEQLGAADVRVDGSLKPAAPALTATAEDLERLRIITADSKVFLVASSHAEDEREAHRVAVTLPRDWVTVIVPREPERASGLLQQWGDDACPLDAANTAARIIVDGRFGTLGAWYRLAEIALIGGSFGPVEGHNPWEAATLGAAIVSGPRTANFAIDYKMLREANACYAATDADSLRSAVLAEDHKTRADAAQDITQRQAARIATLAQDVTALLRTAR</sequence>
<feature type="site" description="Transition state stabilizer" evidence="9">
    <location>
        <position position="212"/>
    </location>
</feature>
<dbReference type="GO" id="GO:0043842">
    <property type="term" value="F:Kdo transferase activity"/>
    <property type="evidence" value="ECO:0007669"/>
    <property type="project" value="UniProtKB-EC"/>
</dbReference>
<comment type="similarity">
    <text evidence="10">Belongs to the glycosyltransferase group 1 family.</text>
</comment>
<dbReference type="OrthoDB" id="9789797at2"/>
<dbReference type="EC" id="2.4.99.12" evidence="3 10"/>
<comment type="catalytic activity">
    <reaction evidence="7 10">
        <text>lipid IVA (E. coli) + CMP-3-deoxy-beta-D-manno-octulosonate = alpha-Kdo-(2-&gt;6)-lipid IVA (E. coli) + CMP + H(+)</text>
        <dbReference type="Rhea" id="RHEA:28066"/>
        <dbReference type="ChEBI" id="CHEBI:15378"/>
        <dbReference type="ChEBI" id="CHEBI:58603"/>
        <dbReference type="ChEBI" id="CHEBI:60364"/>
        <dbReference type="ChEBI" id="CHEBI:60377"/>
        <dbReference type="ChEBI" id="CHEBI:85987"/>
        <dbReference type="EC" id="2.4.99.12"/>
    </reaction>
</comment>
<evidence type="ECO:0000256" key="3">
    <source>
        <dbReference type="ARBA" id="ARBA00012621"/>
    </source>
</evidence>
<evidence type="ECO:0000256" key="6">
    <source>
        <dbReference type="ARBA" id="ARBA00031445"/>
    </source>
</evidence>
<comment type="function">
    <text evidence="1 10">Involved in lipopolysaccharide (LPS) biosynthesis. Catalyzes the transfer of 3-deoxy-D-manno-octulosonate (Kdo) residue(s) from CMP-Kdo to lipid IV(A), the tetraacyldisaccharide-1,4'-bisphosphate precursor of lipid A.</text>
</comment>
<dbReference type="PANTHER" id="PTHR42755:SF1">
    <property type="entry name" value="3-DEOXY-D-MANNO-OCTULOSONIC ACID TRANSFERASE, MITOCHONDRIAL-RELATED"/>
    <property type="match status" value="1"/>
</dbReference>
<organism evidence="12 13">
    <name type="scientific">Aliishimia ponticola</name>
    <dbReference type="NCBI Taxonomy" id="2499833"/>
    <lineage>
        <taxon>Bacteria</taxon>
        <taxon>Pseudomonadati</taxon>
        <taxon>Pseudomonadota</taxon>
        <taxon>Alphaproteobacteria</taxon>
        <taxon>Rhodobacterales</taxon>
        <taxon>Paracoccaceae</taxon>
        <taxon>Aliishimia</taxon>
    </lineage>
</organism>
<comment type="subcellular location">
    <subcellularLocation>
        <location evidence="10">Cell membrane</location>
    </subcellularLocation>
</comment>
<dbReference type="UniPathway" id="UPA00958"/>
<dbReference type="AlphaFoldDB" id="A0A4S4NF08"/>
<dbReference type="Gene3D" id="3.40.50.2000">
    <property type="entry name" value="Glycogen Phosphorylase B"/>
    <property type="match status" value="1"/>
</dbReference>
<comment type="caution">
    <text evidence="12">The sequence shown here is derived from an EMBL/GenBank/DDBJ whole genome shotgun (WGS) entry which is preliminary data.</text>
</comment>
<dbReference type="Proteomes" id="UP000306602">
    <property type="component" value="Unassembled WGS sequence"/>
</dbReference>
<evidence type="ECO:0000313" key="13">
    <source>
        <dbReference type="Proteomes" id="UP000306602"/>
    </source>
</evidence>
<evidence type="ECO:0000256" key="8">
    <source>
        <dbReference type="PIRSR" id="PIRSR639901-1"/>
    </source>
</evidence>
<accession>A0A4S4NF08</accession>
<evidence type="ECO:0000313" key="12">
    <source>
        <dbReference type="EMBL" id="THH36728.1"/>
    </source>
</evidence>
<evidence type="ECO:0000256" key="10">
    <source>
        <dbReference type="RuleBase" id="RU365103"/>
    </source>
</evidence>
<evidence type="ECO:0000259" key="11">
    <source>
        <dbReference type="Pfam" id="PF04413"/>
    </source>
</evidence>
<dbReference type="Pfam" id="PF04413">
    <property type="entry name" value="Glycos_transf_N"/>
    <property type="match status" value="1"/>
</dbReference>
<evidence type="ECO:0000256" key="1">
    <source>
        <dbReference type="ARBA" id="ARBA00003394"/>
    </source>
</evidence>
<dbReference type="PANTHER" id="PTHR42755">
    <property type="entry name" value="3-DEOXY-MANNO-OCTULOSONATE CYTIDYLYLTRANSFERASE"/>
    <property type="match status" value="1"/>
</dbReference>
<keyword evidence="10" id="KW-0472">Membrane</keyword>
<comment type="pathway">
    <text evidence="2 10">Bacterial outer membrane biogenesis; LPS core biosynthesis.</text>
</comment>
<dbReference type="EMBL" id="SRKY01000002">
    <property type="protein sequence ID" value="THH36728.1"/>
    <property type="molecule type" value="Genomic_DNA"/>
</dbReference>
<dbReference type="Gene3D" id="3.40.50.11720">
    <property type="entry name" value="3-Deoxy-D-manno-octulosonic-acid transferase, N-terminal domain"/>
    <property type="match status" value="1"/>
</dbReference>
<dbReference type="RefSeq" id="WP_136462329.1">
    <property type="nucleotide sequence ID" value="NZ_SRKY01000002.1"/>
</dbReference>
<keyword evidence="10" id="KW-1003">Cell membrane</keyword>
<dbReference type="InterPro" id="IPR007507">
    <property type="entry name" value="Glycos_transf_N"/>
</dbReference>
<feature type="site" description="Transition state stabilizer" evidence="9">
    <location>
        <position position="136"/>
    </location>
</feature>
<dbReference type="InterPro" id="IPR038107">
    <property type="entry name" value="Glycos_transf_N_sf"/>
</dbReference>
<evidence type="ECO:0000256" key="9">
    <source>
        <dbReference type="PIRSR" id="PIRSR639901-2"/>
    </source>
</evidence>
<keyword evidence="10" id="KW-0448">Lipopolysaccharide biosynthesis</keyword>
<evidence type="ECO:0000256" key="4">
    <source>
        <dbReference type="ARBA" id="ARBA00019077"/>
    </source>
</evidence>
<reference evidence="12 13" key="1">
    <citation type="submission" date="2019-04" db="EMBL/GenBank/DDBJ databases">
        <title>Shimia ponticola sp. nov., isolated from seawater.</title>
        <authorList>
            <person name="Kim Y.-O."/>
            <person name="Yoon J.-H."/>
        </authorList>
    </citation>
    <scope>NUCLEOTIDE SEQUENCE [LARGE SCALE GENOMIC DNA]</scope>
    <source>
        <strain evidence="12 13">MYP11</strain>
    </source>
</reference>
<proteinExistence type="inferred from homology"/>
<dbReference type="InterPro" id="IPR039901">
    <property type="entry name" value="Kdotransferase"/>
</dbReference>
<dbReference type="GO" id="GO:0009245">
    <property type="term" value="P:lipid A biosynthetic process"/>
    <property type="evidence" value="ECO:0007669"/>
    <property type="project" value="TreeGrafter"/>
</dbReference>
<dbReference type="GO" id="GO:0005886">
    <property type="term" value="C:plasma membrane"/>
    <property type="evidence" value="ECO:0007669"/>
    <property type="project" value="UniProtKB-SubCell"/>
</dbReference>
<evidence type="ECO:0000256" key="2">
    <source>
        <dbReference type="ARBA" id="ARBA00004713"/>
    </source>
</evidence>
<protein>
    <recommendedName>
        <fullName evidence="4 10">3-deoxy-D-manno-octulosonic acid transferase</fullName>
        <shortName evidence="10">Kdo transferase</shortName>
        <ecNumber evidence="3 10">2.4.99.12</ecNumber>
    </recommendedName>
    <alternativeName>
        <fullName evidence="6 10">Lipid IV(A) 3-deoxy-D-manno-octulosonic acid transferase</fullName>
    </alternativeName>
</protein>
<feature type="domain" description="3-deoxy-D-manno-octulosonic-acid transferase N-terminal" evidence="11">
    <location>
        <begin position="39"/>
        <end position="212"/>
    </location>
</feature>
<name>A0A4S4NF08_9RHOB</name>
<feature type="active site" description="Proton acceptor" evidence="8">
    <location>
        <position position="66"/>
    </location>
</feature>
<gene>
    <name evidence="12" type="ORF">E4Z66_07210</name>
</gene>
<dbReference type="GO" id="GO:0009244">
    <property type="term" value="P:lipopolysaccharide core region biosynthetic process"/>
    <property type="evidence" value="ECO:0007669"/>
    <property type="project" value="UniProtKB-UniRule"/>
</dbReference>
<evidence type="ECO:0000256" key="7">
    <source>
        <dbReference type="ARBA" id="ARBA00049183"/>
    </source>
</evidence>
<evidence type="ECO:0000256" key="5">
    <source>
        <dbReference type="ARBA" id="ARBA00022679"/>
    </source>
</evidence>